<dbReference type="OrthoDB" id="4008250at2"/>
<dbReference type="FunCoup" id="A0A4R5CVY7">
    <property type="interactions" value="60"/>
</dbReference>
<comment type="caution">
    <text evidence="9">The sequence shown here is derived from an EMBL/GenBank/DDBJ whole genome shotgun (WGS) entry which is preliminary data.</text>
</comment>
<dbReference type="InParanoid" id="A0A4R5CVY7"/>
<reference evidence="9 10" key="1">
    <citation type="submission" date="2019-03" db="EMBL/GenBank/DDBJ databases">
        <title>Draft genome sequences of novel Actinobacteria.</title>
        <authorList>
            <person name="Sahin N."/>
            <person name="Ay H."/>
            <person name="Saygin H."/>
        </authorList>
    </citation>
    <scope>NUCLEOTIDE SEQUENCE [LARGE SCALE GENOMIC DNA]</scope>
    <source>
        <strain evidence="9 10">5K138</strain>
    </source>
</reference>
<dbReference type="GO" id="GO:0005524">
    <property type="term" value="F:ATP binding"/>
    <property type="evidence" value="ECO:0007669"/>
    <property type="project" value="UniProtKB-KW"/>
</dbReference>
<dbReference type="InterPro" id="IPR017871">
    <property type="entry name" value="ABC_transporter-like_CS"/>
</dbReference>
<evidence type="ECO:0000256" key="7">
    <source>
        <dbReference type="ARBA" id="ARBA00023136"/>
    </source>
</evidence>
<dbReference type="PANTHER" id="PTHR43297:SF2">
    <property type="entry name" value="DIPEPTIDE TRANSPORT ATP-BINDING PROTEIN DPPD"/>
    <property type="match status" value="1"/>
</dbReference>
<dbReference type="Proteomes" id="UP000294739">
    <property type="component" value="Unassembled WGS sequence"/>
</dbReference>
<dbReference type="SUPFAM" id="SSF52540">
    <property type="entry name" value="P-loop containing nucleoside triphosphate hydrolases"/>
    <property type="match status" value="2"/>
</dbReference>
<gene>
    <name evidence="9" type="ORF">E1269_22245</name>
</gene>
<evidence type="ECO:0000256" key="4">
    <source>
        <dbReference type="ARBA" id="ARBA00022475"/>
    </source>
</evidence>
<feature type="domain" description="ABC transporter" evidence="8">
    <location>
        <begin position="9"/>
        <end position="255"/>
    </location>
</feature>
<accession>A0A4R5CVY7</accession>
<comment type="subcellular location">
    <subcellularLocation>
        <location evidence="1">Cell membrane</location>
        <topology evidence="1">Peripheral membrane protein</topology>
    </subcellularLocation>
</comment>
<dbReference type="SMART" id="SM00382">
    <property type="entry name" value="AAA"/>
    <property type="match status" value="2"/>
</dbReference>
<keyword evidence="4" id="KW-1003">Cell membrane</keyword>
<dbReference type="Gene3D" id="3.40.50.300">
    <property type="entry name" value="P-loop containing nucleotide triphosphate hydrolases"/>
    <property type="match status" value="2"/>
</dbReference>
<evidence type="ECO:0000313" key="9">
    <source>
        <dbReference type="EMBL" id="TDE01973.1"/>
    </source>
</evidence>
<evidence type="ECO:0000256" key="1">
    <source>
        <dbReference type="ARBA" id="ARBA00004202"/>
    </source>
</evidence>
<dbReference type="PROSITE" id="PS50893">
    <property type="entry name" value="ABC_TRANSPORTER_2"/>
    <property type="match status" value="2"/>
</dbReference>
<evidence type="ECO:0000256" key="6">
    <source>
        <dbReference type="ARBA" id="ARBA00022840"/>
    </source>
</evidence>
<dbReference type="InterPro" id="IPR050388">
    <property type="entry name" value="ABC_Ni/Peptide_Import"/>
</dbReference>
<dbReference type="Pfam" id="PF00005">
    <property type="entry name" value="ABC_tran"/>
    <property type="match status" value="2"/>
</dbReference>
<sequence length="569" mass="61891">MSGEPLLSVRDLRVAFRDRSGAMAPAANLSVDVPANGSLAVVGESGSGKTVSMRALLGLLPATAVVSGEAHFGGRDLIGLPEPELRKVRGPGIGMIFQNAMSALNPTRTLKVQLTEHLRWHGSCDRKTAVRRAVEALDRVGIPEPDRRIRMYPFQLSGGMRQRAMIAMSIVAGPRLLIADEPTTAVDVTIQRQVLDVLKQLRDDGLAIIMITHDLGVARYFCDDVVVMKDGRMVETATMKRFIADAREPYSRKLLDAAPDIDLRVEPDQSPAPSDRNQLLQARDLVKVFHGRGGDVHAVDDVSVTVGANETVGVVGESGSGKSTLARLLMRLVEPSSGEVTFDGHDLLAARRSELHALRRRVQMVFQNPYGSLLPHATVAANIVEPLRVHHVGTPAQRRARAVELLELVGIPVHRADQYPRQFSGGQQQRIAIARALALEPQLLVCDEPTSALDVSIQAQILDLLDDLKHRLGLSMLFITHNLAVAQRLCDRVVVMASGHIVESAPSSQLFAQPQHPYTRALLAAALPVRSDPPPWQPATSIDTRSGELVEVTPQHWVRAATPVPEETP</sequence>
<dbReference type="PROSITE" id="PS00211">
    <property type="entry name" value="ABC_TRANSPORTER_1"/>
    <property type="match status" value="2"/>
</dbReference>
<protein>
    <submittedName>
        <fullName evidence="9">ABC transporter ATP-binding protein</fullName>
    </submittedName>
</protein>
<keyword evidence="7" id="KW-0472">Membrane</keyword>
<evidence type="ECO:0000313" key="10">
    <source>
        <dbReference type="Proteomes" id="UP000294739"/>
    </source>
</evidence>
<dbReference type="InterPro" id="IPR003439">
    <property type="entry name" value="ABC_transporter-like_ATP-bd"/>
</dbReference>
<dbReference type="GO" id="GO:0016887">
    <property type="term" value="F:ATP hydrolysis activity"/>
    <property type="evidence" value="ECO:0007669"/>
    <property type="project" value="InterPro"/>
</dbReference>
<dbReference type="EMBL" id="SMKZ01000038">
    <property type="protein sequence ID" value="TDE01973.1"/>
    <property type="molecule type" value="Genomic_DNA"/>
</dbReference>
<evidence type="ECO:0000256" key="2">
    <source>
        <dbReference type="ARBA" id="ARBA00005417"/>
    </source>
</evidence>
<dbReference type="FunFam" id="3.40.50.300:FF:000016">
    <property type="entry name" value="Oligopeptide ABC transporter ATP-binding component"/>
    <property type="match status" value="1"/>
</dbReference>
<keyword evidence="6 9" id="KW-0067">ATP-binding</keyword>
<dbReference type="CDD" id="cd03257">
    <property type="entry name" value="ABC_NikE_OppD_transporters"/>
    <property type="match status" value="2"/>
</dbReference>
<comment type="similarity">
    <text evidence="2">Belongs to the ABC transporter superfamily.</text>
</comment>
<dbReference type="InterPro" id="IPR013563">
    <property type="entry name" value="Oligopep_ABC_C"/>
</dbReference>
<organism evidence="9 10">
    <name type="scientific">Jiangella asiatica</name>
    <dbReference type="NCBI Taxonomy" id="2530372"/>
    <lineage>
        <taxon>Bacteria</taxon>
        <taxon>Bacillati</taxon>
        <taxon>Actinomycetota</taxon>
        <taxon>Actinomycetes</taxon>
        <taxon>Jiangellales</taxon>
        <taxon>Jiangellaceae</taxon>
        <taxon>Jiangella</taxon>
    </lineage>
</organism>
<dbReference type="PANTHER" id="PTHR43297">
    <property type="entry name" value="OLIGOPEPTIDE TRANSPORT ATP-BINDING PROTEIN APPD"/>
    <property type="match status" value="1"/>
</dbReference>
<keyword evidence="3" id="KW-0813">Transport</keyword>
<dbReference type="NCBIfam" id="NF008453">
    <property type="entry name" value="PRK11308.1"/>
    <property type="match status" value="2"/>
</dbReference>
<evidence type="ECO:0000259" key="8">
    <source>
        <dbReference type="PROSITE" id="PS50893"/>
    </source>
</evidence>
<dbReference type="GO" id="GO:0005886">
    <property type="term" value="C:plasma membrane"/>
    <property type="evidence" value="ECO:0007669"/>
    <property type="project" value="UniProtKB-SubCell"/>
</dbReference>
<dbReference type="Pfam" id="PF08352">
    <property type="entry name" value="oligo_HPY"/>
    <property type="match status" value="2"/>
</dbReference>
<evidence type="ECO:0000256" key="3">
    <source>
        <dbReference type="ARBA" id="ARBA00022448"/>
    </source>
</evidence>
<name>A0A4R5CVY7_9ACTN</name>
<dbReference type="AlphaFoldDB" id="A0A4R5CVY7"/>
<dbReference type="InterPro" id="IPR027417">
    <property type="entry name" value="P-loop_NTPase"/>
</dbReference>
<dbReference type="GO" id="GO:0015833">
    <property type="term" value="P:peptide transport"/>
    <property type="evidence" value="ECO:0007669"/>
    <property type="project" value="InterPro"/>
</dbReference>
<keyword evidence="5" id="KW-0547">Nucleotide-binding</keyword>
<evidence type="ECO:0000256" key="5">
    <source>
        <dbReference type="ARBA" id="ARBA00022741"/>
    </source>
</evidence>
<dbReference type="RefSeq" id="WP_131898644.1">
    <property type="nucleotide sequence ID" value="NZ_SMKZ01000038.1"/>
</dbReference>
<dbReference type="InterPro" id="IPR003593">
    <property type="entry name" value="AAA+_ATPase"/>
</dbReference>
<proteinExistence type="inferred from homology"/>
<feature type="domain" description="ABC transporter" evidence="8">
    <location>
        <begin position="280"/>
        <end position="523"/>
    </location>
</feature>
<keyword evidence="10" id="KW-1185">Reference proteome</keyword>
<dbReference type="NCBIfam" id="NF007739">
    <property type="entry name" value="PRK10419.1"/>
    <property type="match status" value="2"/>
</dbReference>